<comment type="similarity">
    <text evidence="2 15">Belongs to the FPG family.</text>
</comment>
<keyword evidence="12 15" id="KW-0511">Multifunctional enzyme</keyword>
<evidence type="ECO:0000313" key="16">
    <source>
        <dbReference type="EMBL" id="QGO04760.1"/>
    </source>
</evidence>
<keyword evidence="8 15" id="KW-0862">Zinc</keyword>
<feature type="active site" description="Proton donor; for delta-elimination activity" evidence="15">
    <location>
        <position position="262"/>
    </location>
</feature>
<evidence type="ECO:0000256" key="9">
    <source>
        <dbReference type="ARBA" id="ARBA00023125"/>
    </source>
</evidence>
<evidence type="ECO:0000256" key="1">
    <source>
        <dbReference type="ARBA" id="ARBA00001668"/>
    </source>
</evidence>
<evidence type="ECO:0000256" key="14">
    <source>
        <dbReference type="ARBA" id="ARBA00044632"/>
    </source>
</evidence>
<comment type="catalytic activity">
    <reaction evidence="14 15">
        <text>2'-deoxyribonucleotide-(2'-deoxyribose 5'-phosphate)-2'-deoxyribonucleotide-DNA = a 3'-end 2'-deoxyribonucleotide-(2,3-dehydro-2,3-deoxyribose 5'-phosphate)-DNA + a 5'-end 5'-phospho-2'-deoxyribonucleoside-DNA + H(+)</text>
        <dbReference type="Rhea" id="RHEA:66592"/>
        <dbReference type="Rhea" id="RHEA-COMP:13180"/>
        <dbReference type="Rhea" id="RHEA-COMP:16897"/>
        <dbReference type="Rhea" id="RHEA-COMP:17067"/>
        <dbReference type="ChEBI" id="CHEBI:15378"/>
        <dbReference type="ChEBI" id="CHEBI:136412"/>
        <dbReference type="ChEBI" id="CHEBI:157695"/>
        <dbReference type="ChEBI" id="CHEBI:167181"/>
        <dbReference type="EC" id="4.2.99.18"/>
    </reaction>
</comment>
<protein>
    <recommendedName>
        <fullName evidence="15">Formamidopyrimidine-DNA glycosylase</fullName>
        <shortName evidence="15">Fapy-DNA glycosylase</shortName>
        <ecNumber evidence="15">3.2.2.23</ecNumber>
    </recommendedName>
    <alternativeName>
        <fullName evidence="15">DNA-(apurinic or apyrimidinic site) lyase MutM</fullName>
        <shortName evidence="15">AP lyase MutM</shortName>
        <ecNumber evidence="15">4.2.99.18</ecNumber>
    </alternativeName>
</protein>
<gene>
    <name evidence="15 16" type="primary">mutM</name>
    <name evidence="15" type="synonym">fpg</name>
    <name evidence="16" type="ORF">Psal009_00632</name>
</gene>
<evidence type="ECO:0000256" key="12">
    <source>
        <dbReference type="ARBA" id="ARBA00023268"/>
    </source>
</evidence>
<feature type="binding site" evidence="15">
    <location>
        <position position="93"/>
    </location>
    <ligand>
        <name>DNA</name>
        <dbReference type="ChEBI" id="CHEBI:16991"/>
    </ligand>
</feature>
<dbReference type="SUPFAM" id="SSF46946">
    <property type="entry name" value="S13-like H2TH domain"/>
    <property type="match status" value="1"/>
</dbReference>
<dbReference type="InterPro" id="IPR020629">
    <property type="entry name" value="FPG_Glyclase"/>
</dbReference>
<keyword evidence="17" id="KW-1185">Reference proteome</keyword>
<evidence type="ECO:0000256" key="3">
    <source>
        <dbReference type="ARBA" id="ARBA00011245"/>
    </source>
</evidence>
<comment type="catalytic activity">
    <reaction evidence="1 15">
        <text>Hydrolysis of DNA containing ring-opened 7-methylguanine residues, releasing 2,6-diamino-4-hydroxy-5-(N-methyl)formamidopyrimidine.</text>
        <dbReference type="EC" id="3.2.2.23"/>
    </reaction>
</comment>
<feature type="active site" description="Proton donor; for beta-elimination activity" evidence="15">
    <location>
        <position position="59"/>
    </location>
</feature>
<reference evidence="16 17" key="1">
    <citation type="submission" date="2019-04" db="EMBL/GenBank/DDBJ databases">
        <title>Complete genome sequencing of Piscirickettsia salmonis strain Psal-009.</title>
        <authorList>
            <person name="Schober I."/>
            <person name="Bunk B."/>
            <person name="Sproer C."/>
            <person name="Carril G.P."/>
            <person name="Riedel T."/>
            <person name="Flores-Herrera P.A."/>
            <person name="Nourdin-Galindo G."/>
            <person name="Marshall S.H."/>
            <person name="Overmann J."/>
        </authorList>
    </citation>
    <scope>NUCLEOTIDE SEQUENCE [LARGE SCALE GENOMIC DNA]</scope>
    <source>
        <strain evidence="16 17">Psal-009</strain>
    </source>
</reference>
<dbReference type="PROSITE" id="PS51066">
    <property type="entry name" value="ZF_FPG_2"/>
    <property type="match status" value="1"/>
</dbReference>
<keyword evidence="4 15" id="KW-0479">Metal-binding</keyword>
<dbReference type="EMBL" id="CP038908">
    <property type="protein sequence ID" value="QGO04760.1"/>
    <property type="molecule type" value="Genomic_DNA"/>
</dbReference>
<keyword evidence="7 15" id="KW-0378">Hydrolase</keyword>
<evidence type="ECO:0000256" key="15">
    <source>
        <dbReference type="HAMAP-Rule" id="MF_00103"/>
    </source>
</evidence>
<comment type="cofactor">
    <cofactor evidence="15">
        <name>Zn(2+)</name>
        <dbReference type="ChEBI" id="CHEBI:29105"/>
    </cofactor>
    <text evidence="15">Binds 1 zinc ion per subunit.</text>
</comment>
<dbReference type="GO" id="GO:0003684">
    <property type="term" value="F:damaged DNA binding"/>
    <property type="evidence" value="ECO:0007669"/>
    <property type="project" value="InterPro"/>
</dbReference>
<dbReference type="InterPro" id="IPR015886">
    <property type="entry name" value="H2TH_FPG"/>
</dbReference>
<dbReference type="PROSITE" id="PS51068">
    <property type="entry name" value="FPG_CAT"/>
    <property type="match status" value="1"/>
</dbReference>
<dbReference type="AlphaFoldDB" id="A0A9Q6LR56"/>
<evidence type="ECO:0000256" key="11">
    <source>
        <dbReference type="ARBA" id="ARBA00023239"/>
    </source>
</evidence>
<sequence length="277" mass="31696">MPELPEVETSCRGIAPHIQNQKIQRVTIRQQQLRYPVSVQITTKKLKQQQVTQVSRRGKYILLELDHSAWLMIHLGMSGNLRILEDTTPAGKHDHIEIQFANQKILRLNDPRRFGCFLWTNDLANHKLLKHLGIEPLTRQFNANYLYQAAQSRKIAIKTLLMDSQVVVGVGNIYANEALFQTGIHPSTYCHVLTTNQCAELTRIIKAILKQAIKAGGTSLKDFTNSDGKPGYFKQKLFVYGRSKEPCLTCQEDIQQFRQNQRSSFFCPCCQPEPKTM</sequence>
<keyword evidence="11 15" id="KW-0456">Lyase</keyword>
<evidence type="ECO:0000256" key="4">
    <source>
        <dbReference type="ARBA" id="ARBA00022723"/>
    </source>
</evidence>
<dbReference type="PANTHER" id="PTHR22993">
    <property type="entry name" value="FORMAMIDOPYRIMIDINE-DNA GLYCOSYLASE"/>
    <property type="match status" value="1"/>
</dbReference>
<evidence type="ECO:0000256" key="6">
    <source>
        <dbReference type="ARBA" id="ARBA00022771"/>
    </source>
</evidence>
<dbReference type="GO" id="GO:0006284">
    <property type="term" value="P:base-excision repair"/>
    <property type="evidence" value="ECO:0007669"/>
    <property type="project" value="InterPro"/>
</dbReference>
<dbReference type="GO" id="GO:0140078">
    <property type="term" value="F:class I DNA-(apurinic or apyrimidinic site) endonuclease activity"/>
    <property type="evidence" value="ECO:0007669"/>
    <property type="project" value="UniProtKB-EC"/>
</dbReference>
<dbReference type="NCBIfam" id="NF002211">
    <property type="entry name" value="PRK01103.1"/>
    <property type="match status" value="1"/>
</dbReference>
<dbReference type="SUPFAM" id="SSF57716">
    <property type="entry name" value="Glucocorticoid receptor-like (DNA-binding domain)"/>
    <property type="match status" value="1"/>
</dbReference>
<dbReference type="GO" id="GO:0034039">
    <property type="term" value="F:8-oxo-7,8-dihydroguanine DNA N-glycosylase activity"/>
    <property type="evidence" value="ECO:0007669"/>
    <property type="project" value="TreeGrafter"/>
</dbReference>
<dbReference type="PANTHER" id="PTHR22993:SF9">
    <property type="entry name" value="FORMAMIDOPYRIMIDINE-DNA GLYCOSYLASE"/>
    <property type="match status" value="1"/>
</dbReference>
<name>A0A9Q6LR56_PISSA</name>
<dbReference type="InterPro" id="IPR012319">
    <property type="entry name" value="FPG_cat"/>
</dbReference>
<dbReference type="NCBIfam" id="TIGR00577">
    <property type="entry name" value="fpg"/>
    <property type="match status" value="1"/>
</dbReference>
<dbReference type="InterPro" id="IPR000214">
    <property type="entry name" value="Znf_DNA_glyclase/AP_lyase"/>
</dbReference>
<dbReference type="CDD" id="cd08966">
    <property type="entry name" value="EcFpg-like_N"/>
    <property type="match status" value="1"/>
</dbReference>
<dbReference type="RefSeq" id="WP_054300516.1">
    <property type="nucleotide sequence ID" value="NZ_CP012413.1"/>
</dbReference>
<organism evidence="16 17">
    <name type="scientific">Piscirickettsia salmonis</name>
    <dbReference type="NCBI Taxonomy" id="1238"/>
    <lineage>
        <taxon>Bacteria</taxon>
        <taxon>Pseudomonadati</taxon>
        <taxon>Pseudomonadota</taxon>
        <taxon>Gammaproteobacteria</taxon>
        <taxon>Thiotrichales</taxon>
        <taxon>Piscirickettsiaceae</taxon>
        <taxon>Piscirickettsia</taxon>
    </lineage>
</organism>
<dbReference type="SMART" id="SM01232">
    <property type="entry name" value="H2TH"/>
    <property type="match status" value="1"/>
</dbReference>
<keyword evidence="10 15" id="KW-0234">DNA repair</keyword>
<keyword evidence="13 15" id="KW-0326">Glycosidase</keyword>
<evidence type="ECO:0000256" key="5">
    <source>
        <dbReference type="ARBA" id="ARBA00022763"/>
    </source>
</evidence>
<accession>A0A9Q6LR56</accession>
<dbReference type="EC" id="4.2.99.18" evidence="15"/>
<feature type="binding site" evidence="15">
    <location>
        <position position="112"/>
    </location>
    <ligand>
        <name>DNA</name>
        <dbReference type="ChEBI" id="CHEBI:16991"/>
    </ligand>
</feature>
<proteinExistence type="inferred from homology"/>
<comment type="function">
    <text evidence="15">Involved in base excision repair of DNA damaged by oxidation or by mutagenic agents. Acts as DNA glycosylase that recognizes and removes damaged bases. Has a preference for oxidized purines, such as 7,8-dihydro-8-oxoguanine (8-oxoG). Has AP (apurinic/apyrimidinic) lyase activity and introduces nicks in the DNA strand. Cleaves the DNA backbone by beta-delta elimination to generate a single-strand break at the site of the removed base with both 3'- and 5'-phosphates.</text>
</comment>
<feature type="active site" description="Proton donor" evidence="15">
    <location>
        <position position="3"/>
    </location>
</feature>
<dbReference type="FunFam" id="3.20.190.10:FF:000001">
    <property type="entry name" value="Formamidopyrimidine-DNA glycosylase"/>
    <property type="match status" value="1"/>
</dbReference>
<evidence type="ECO:0000256" key="8">
    <source>
        <dbReference type="ARBA" id="ARBA00022833"/>
    </source>
</evidence>
<dbReference type="Gene3D" id="1.10.8.50">
    <property type="match status" value="1"/>
</dbReference>
<feature type="binding site" evidence="15">
    <location>
        <position position="153"/>
    </location>
    <ligand>
        <name>DNA</name>
        <dbReference type="ChEBI" id="CHEBI:16991"/>
    </ligand>
</feature>
<evidence type="ECO:0000256" key="7">
    <source>
        <dbReference type="ARBA" id="ARBA00022801"/>
    </source>
</evidence>
<dbReference type="InterPro" id="IPR010979">
    <property type="entry name" value="Ribosomal_uS13-like_H2TH"/>
</dbReference>
<evidence type="ECO:0000256" key="13">
    <source>
        <dbReference type="ARBA" id="ARBA00023295"/>
    </source>
</evidence>
<evidence type="ECO:0000313" key="17">
    <source>
        <dbReference type="Proteomes" id="UP000422232"/>
    </source>
</evidence>
<dbReference type="SUPFAM" id="SSF81624">
    <property type="entry name" value="N-terminal domain of MutM-like DNA repair proteins"/>
    <property type="match status" value="1"/>
</dbReference>
<dbReference type="InterPro" id="IPR035937">
    <property type="entry name" value="FPG_N"/>
</dbReference>
<dbReference type="EC" id="3.2.2.23" evidence="15"/>
<dbReference type="Pfam" id="PF06831">
    <property type="entry name" value="H2TH"/>
    <property type="match status" value="1"/>
</dbReference>
<keyword evidence="5 15" id="KW-0227">DNA damage</keyword>
<dbReference type="HAMAP" id="MF_00103">
    <property type="entry name" value="Fapy_DNA_glycosyl"/>
    <property type="match status" value="1"/>
</dbReference>
<feature type="active site" description="Schiff-base intermediate with DNA" evidence="15">
    <location>
        <position position="2"/>
    </location>
</feature>
<dbReference type="Gene3D" id="3.20.190.10">
    <property type="entry name" value="MutM-like, N-terminal"/>
    <property type="match status" value="1"/>
</dbReference>
<dbReference type="Pfam" id="PF01149">
    <property type="entry name" value="Fapy_DNA_glyco"/>
    <property type="match status" value="1"/>
</dbReference>
<comment type="subunit">
    <text evidence="3 15">Monomer.</text>
</comment>
<keyword evidence="6 15" id="KW-0863">Zinc-finger</keyword>
<dbReference type="GO" id="GO:0008270">
    <property type="term" value="F:zinc ion binding"/>
    <property type="evidence" value="ECO:0007669"/>
    <property type="project" value="UniProtKB-UniRule"/>
</dbReference>
<dbReference type="FunFam" id="1.10.8.50:FF:000003">
    <property type="entry name" value="Formamidopyrimidine-DNA glycosylase"/>
    <property type="match status" value="1"/>
</dbReference>
<evidence type="ECO:0000256" key="2">
    <source>
        <dbReference type="ARBA" id="ARBA00009409"/>
    </source>
</evidence>
<dbReference type="SMART" id="SM00898">
    <property type="entry name" value="Fapy_DNA_glyco"/>
    <property type="match status" value="1"/>
</dbReference>
<dbReference type="Proteomes" id="UP000422232">
    <property type="component" value="Chromosome"/>
</dbReference>
<keyword evidence="9 15" id="KW-0238">DNA-binding</keyword>
<evidence type="ECO:0000256" key="10">
    <source>
        <dbReference type="ARBA" id="ARBA00023204"/>
    </source>
</evidence>